<keyword evidence="5" id="KW-0464">Manganese</keyword>
<dbReference type="InterPro" id="IPR029052">
    <property type="entry name" value="Metallo-depent_PP-like"/>
</dbReference>
<organism evidence="8">
    <name type="scientific">Aphanomyces astaci</name>
    <name type="common">Crayfish plague agent</name>
    <dbReference type="NCBI Taxonomy" id="112090"/>
    <lineage>
        <taxon>Eukaryota</taxon>
        <taxon>Sar</taxon>
        <taxon>Stramenopiles</taxon>
        <taxon>Oomycota</taxon>
        <taxon>Saprolegniomycetes</taxon>
        <taxon>Saprolegniales</taxon>
        <taxon>Verrucalvaceae</taxon>
        <taxon>Aphanomyces</taxon>
    </lineage>
</organism>
<dbReference type="AlphaFoldDB" id="W4H6V5"/>
<evidence type="ECO:0000256" key="1">
    <source>
        <dbReference type="ARBA" id="ARBA00001936"/>
    </source>
</evidence>
<dbReference type="InterPro" id="IPR018247">
    <property type="entry name" value="EF_Hand_1_Ca_BS"/>
</dbReference>
<comment type="catalytic activity">
    <reaction evidence="6">
        <text>O-phospho-L-threonyl-[protein] + H2O = L-threonyl-[protein] + phosphate</text>
        <dbReference type="Rhea" id="RHEA:47004"/>
        <dbReference type="Rhea" id="RHEA-COMP:11060"/>
        <dbReference type="Rhea" id="RHEA-COMP:11605"/>
        <dbReference type="ChEBI" id="CHEBI:15377"/>
        <dbReference type="ChEBI" id="CHEBI:30013"/>
        <dbReference type="ChEBI" id="CHEBI:43474"/>
        <dbReference type="ChEBI" id="CHEBI:61977"/>
        <dbReference type="EC" id="3.1.3.16"/>
    </reaction>
</comment>
<dbReference type="RefSeq" id="XP_009822465.1">
    <property type="nucleotide sequence ID" value="XM_009824163.1"/>
</dbReference>
<dbReference type="GO" id="GO:0005509">
    <property type="term" value="F:calcium ion binding"/>
    <property type="evidence" value="ECO:0007669"/>
    <property type="project" value="InterPro"/>
</dbReference>
<sequence>MGAKNSVVEVVAANVIVVEREALLKAHPVDDDLRHWHIWSQLDMHDEATAVRLSKFMRNLMDLVVPDAAIRDSDTAMSGELDLSSVKLHDAIHMDWPLKASQIEEMIRDFELSADAVHIPLPRESYHKLLVQSTEYYAAQPNVIPLQIPHGCTLTVVGDLHGQLHDLLYIFKTQGLPSPTNWYLFNGDLVDRGSCSVEICAIVLAYQSLFPDAVHVNRGNHEDEFMNSVHSFRQEVLVKYDADMFDAFNALFNALPLAHVVNRSIFVVHGGLSDAPLTLAQINTIPRHEYHLHVPNDRRMSEELHWMQDLLWSDPQVPLGLATSRRGAGVVFGPDVCAAFLRLNQLKMVVRSHEVIREGFMWTFDVDEVTADGRVPEVPPSHVPLDMGDVPESMLLTLFSCSNYCHDSNRGGILVLDAVLNYHIHTYSVPPKRSLIRGLPAFRSIEDHNRHNIMQLLLSHKSKLAQAFAALDESKASGTVDQPPYIYIYIVALCIQATGCRQHGDCGHVGGGAASSAGARLGLEGAGAADGCRGRARTYQLRQVSRVVSRRHREWHGVFDALYPHRKALEAIFCFFDRDQSGQISMDEFKRGCLLLNDHLPSPDRWKDPIALFRDIDIDGTRSISINKFFEAFRIIDKQSHDVASAIN</sequence>
<dbReference type="InterPro" id="IPR006186">
    <property type="entry name" value="Ser/Thr-sp_prot-phosphatase"/>
</dbReference>
<dbReference type="InterPro" id="IPR004843">
    <property type="entry name" value="Calcineurin-like_PHP"/>
</dbReference>
<dbReference type="CDD" id="cd00051">
    <property type="entry name" value="EFh"/>
    <property type="match status" value="1"/>
</dbReference>
<dbReference type="EMBL" id="KI913115">
    <property type="protein sequence ID" value="ETV87602.1"/>
    <property type="molecule type" value="Genomic_DNA"/>
</dbReference>
<dbReference type="STRING" id="112090.W4H6V5"/>
<dbReference type="GeneID" id="20803117"/>
<comment type="similarity">
    <text evidence="2 6">Belongs to the PPP phosphatase family.</text>
</comment>
<evidence type="ECO:0000313" key="8">
    <source>
        <dbReference type="EMBL" id="ETV87602.1"/>
    </source>
</evidence>
<evidence type="ECO:0000256" key="3">
    <source>
        <dbReference type="ARBA" id="ARBA00022723"/>
    </source>
</evidence>
<dbReference type="Gene3D" id="3.60.21.10">
    <property type="match status" value="1"/>
</dbReference>
<evidence type="ECO:0000256" key="2">
    <source>
        <dbReference type="ARBA" id="ARBA00008294"/>
    </source>
</evidence>
<accession>W4H6V5</accession>
<protein>
    <recommendedName>
        <fullName evidence="6">Serine/threonine-protein phosphatase</fullName>
        <ecNumber evidence="6">3.1.3.16</ecNumber>
    </recommendedName>
</protein>
<keyword evidence="6" id="KW-0378">Hydrolase</keyword>
<dbReference type="PROSITE" id="PS00804">
    <property type="entry name" value="CALRETICULIN_2"/>
    <property type="match status" value="1"/>
</dbReference>
<evidence type="ECO:0000259" key="7">
    <source>
        <dbReference type="PROSITE" id="PS50222"/>
    </source>
</evidence>
<evidence type="ECO:0000256" key="5">
    <source>
        <dbReference type="ARBA" id="ARBA00023211"/>
    </source>
</evidence>
<dbReference type="InterPro" id="IPR011992">
    <property type="entry name" value="EF-hand-dom_pair"/>
</dbReference>
<dbReference type="PANTHER" id="PTHR45668:SF5">
    <property type="entry name" value="SERINE_THREONINE-PROTEIN PHOSPHATASE 5"/>
    <property type="match status" value="1"/>
</dbReference>
<dbReference type="GO" id="GO:0004722">
    <property type="term" value="F:protein serine/threonine phosphatase activity"/>
    <property type="evidence" value="ECO:0007669"/>
    <property type="project" value="UniProtKB-EC"/>
</dbReference>
<proteinExistence type="inferred from homology"/>
<evidence type="ECO:0000256" key="6">
    <source>
        <dbReference type="RuleBase" id="RU004273"/>
    </source>
</evidence>
<dbReference type="InterPro" id="IPR051134">
    <property type="entry name" value="PPP_phosphatase"/>
</dbReference>
<dbReference type="Pfam" id="PF00149">
    <property type="entry name" value="Metallophos"/>
    <property type="match status" value="1"/>
</dbReference>
<keyword evidence="3" id="KW-0479">Metal-binding</keyword>
<reference evidence="8" key="1">
    <citation type="submission" date="2013-12" db="EMBL/GenBank/DDBJ databases">
        <title>The Genome Sequence of Aphanomyces astaci APO3.</title>
        <authorList>
            <consortium name="The Broad Institute Genomics Platform"/>
            <person name="Russ C."/>
            <person name="Tyler B."/>
            <person name="van West P."/>
            <person name="Dieguez-Uribeondo J."/>
            <person name="Young S.K."/>
            <person name="Zeng Q."/>
            <person name="Gargeya S."/>
            <person name="Fitzgerald M."/>
            <person name="Abouelleil A."/>
            <person name="Alvarado L."/>
            <person name="Chapman S.B."/>
            <person name="Gainer-Dewar J."/>
            <person name="Goldberg J."/>
            <person name="Griggs A."/>
            <person name="Gujja S."/>
            <person name="Hansen M."/>
            <person name="Howarth C."/>
            <person name="Imamovic A."/>
            <person name="Ireland A."/>
            <person name="Larimer J."/>
            <person name="McCowan C."/>
            <person name="Murphy C."/>
            <person name="Pearson M."/>
            <person name="Poon T.W."/>
            <person name="Priest M."/>
            <person name="Roberts A."/>
            <person name="Saif S."/>
            <person name="Shea T."/>
            <person name="Sykes S."/>
            <person name="Wortman J."/>
            <person name="Nusbaum C."/>
            <person name="Birren B."/>
        </authorList>
    </citation>
    <scope>NUCLEOTIDE SEQUENCE [LARGE SCALE GENOMIC DNA]</scope>
    <source>
        <strain evidence="8">APO3</strain>
    </source>
</reference>
<dbReference type="PROSITE" id="PS50222">
    <property type="entry name" value="EF_HAND_2"/>
    <property type="match status" value="1"/>
</dbReference>
<dbReference type="Gene3D" id="1.10.238.10">
    <property type="entry name" value="EF-hand"/>
    <property type="match status" value="1"/>
</dbReference>
<dbReference type="InterPro" id="IPR002048">
    <property type="entry name" value="EF_hand_dom"/>
</dbReference>
<dbReference type="PROSITE" id="PS00018">
    <property type="entry name" value="EF_HAND_1"/>
    <property type="match status" value="1"/>
</dbReference>
<dbReference type="PANTHER" id="PTHR45668">
    <property type="entry name" value="SERINE/THREONINE-PROTEIN PHOSPHATASE 5-RELATED"/>
    <property type="match status" value="1"/>
</dbReference>
<name>W4H6V5_APHAT</name>
<comment type="cofactor">
    <cofactor evidence="1">
        <name>Mn(2+)</name>
        <dbReference type="ChEBI" id="CHEBI:29035"/>
    </cofactor>
</comment>
<evidence type="ECO:0000256" key="4">
    <source>
        <dbReference type="ARBA" id="ARBA00022837"/>
    </source>
</evidence>
<dbReference type="SUPFAM" id="SSF47473">
    <property type="entry name" value="EF-hand"/>
    <property type="match status" value="1"/>
</dbReference>
<dbReference type="VEuPathDB" id="FungiDB:H257_01121"/>
<dbReference type="SMART" id="SM00054">
    <property type="entry name" value="EFh"/>
    <property type="match status" value="2"/>
</dbReference>
<dbReference type="PROSITE" id="PS00125">
    <property type="entry name" value="SER_THR_PHOSPHATASE"/>
    <property type="match status" value="1"/>
</dbReference>
<keyword evidence="4" id="KW-0106">Calcium</keyword>
<dbReference type="OrthoDB" id="442428at2759"/>
<feature type="domain" description="EF-hand" evidence="7">
    <location>
        <begin position="564"/>
        <end position="599"/>
    </location>
</feature>
<dbReference type="EC" id="3.1.3.16" evidence="6"/>
<dbReference type="SMART" id="SM00156">
    <property type="entry name" value="PP2Ac"/>
    <property type="match status" value="1"/>
</dbReference>
<gene>
    <name evidence="8" type="ORF">H257_01121</name>
</gene>
<dbReference type="SUPFAM" id="SSF56300">
    <property type="entry name" value="Metallo-dependent phosphatases"/>
    <property type="match status" value="1"/>
</dbReference>
<dbReference type="InterPro" id="IPR018124">
    <property type="entry name" value="Calret/calnex_CS"/>
</dbReference>
<dbReference type="PRINTS" id="PR00114">
    <property type="entry name" value="STPHPHTASE"/>
</dbReference>